<dbReference type="EMBL" id="FLUV01000418">
    <property type="protein sequence ID" value="SBW19183.1"/>
    <property type="molecule type" value="Genomic_DNA"/>
</dbReference>
<sequence length="249" mass="25428">MVVVAAVGDLHIRAGTGPRLRPVFEGAAAAADVLLLAGDLTNDGEITQADAVCEVFGGLDLPIVAVLGNHDYDAGEQGRITGMLTDVGITVLEGSAVTIRASGTTIGIAGAKGFAGGFAGRSAEIFGEDEMKAFARHGQQTARTLAQAVNSLDTELTIALTHYAPVPGTLAGEPLELFPFLGSHHLAAAIDSSTSRVTLAVHGHAHYGCELGTTPGGTPVRNVARPVISVPYALYRLPADSGADVVRLG</sequence>
<protein>
    <submittedName>
        <fullName evidence="4">Metallophosphoesterase</fullName>
    </submittedName>
</protein>
<dbReference type="Pfam" id="PF00149">
    <property type="entry name" value="Metallophos"/>
    <property type="match status" value="1"/>
</dbReference>
<reference evidence="5" key="1">
    <citation type="submission" date="2016-02" db="EMBL/GenBank/DDBJ databases">
        <authorList>
            <person name="Wibberg D."/>
        </authorList>
    </citation>
    <scope>NUCLEOTIDE SEQUENCE [LARGE SCALE GENOMIC DNA]</scope>
</reference>
<accession>A0A1C3NUU6</accession>
<dbReference type="AlphaFoldDB" id="A0A1C3NUU6"/>
<feature type="domain" description="Calcineurin-like phosphoesterase" evidence="3">
    <location>
        <begin position="4"/>
        <end position="207"/>
    </location>
</feature>
<dbReference type="GO" id="GO:0008758">
    <property type="term" value="F:UDP-2,3-diacylglucosamine hydrolase activity"/>
    <property type="evidence" value="ECO:0007669"/>
    <property type="project" value="TreeGrafter"/>
</dbReference>
<dbReference type="PIRSF" id="PIRSF008292">
    <property type="entry name" value="UCP008292"/>
    <property type="match status" value="1"/>
</dbReference>
<dbReference type="InterPro" id="IPR004843">
    <property type="entry name" value="Calcineurin-like_PHP"/>
</dbReference>
<name>A0A1C3NUU6_9ACTN</name>
<organism evidence="4 5">
    <name type="scientific">Candidatus Protofrankia californiensis</name>
    <dbReference type="NCBI Taxonomy" id="1839754"/>
    <lineage>
        <taxon>Bacteria</taxon>
        <taxon>Bacillati</taxon>
        <taxon>Actinomycetota</taxon>
        <taxon>Actinomycetes</taxon>
        <taxon>Frankiales</taxon>
        <taxon>Frankiaceae</taxon>
        <taxon>Protofrankia</taxon>
    </lineage>
</organism>
<dbReference type="GO" id="GO:0009245">
    <property type="term" value="P:lipid A biosynthetic process"/>
    <property type="evidence" value="ECO:0007669"/>
    <property type="project" value="TreeGrafter"/>
</dbReference>
<dbReference type="InterPro" id="IPR051158">
    <property type="entry name" value="Metallophosphoesterase_sf"/>
</dbReference>
<dbReference type="GO" id="GO:0046872">
    <property type="term" value="F:metal ion binding"/>
    <property type="evidence" value="ECO:0007669"/>
    <property type="project" value="UniProtKB-KW"/>
</dbReference>
<proteinExistence type="predicted"/>
<gene>
    <name evidence="4" type="ORF">FDG2_1011</name>
</gene>
<evidence type="ECO:0000313" key="4">
    <source>
        <dbReference type="EMBL" id="SBW19183.1"/>
    </source>
</evidence>
<dbReference type="Proteomes" id="UP000199013">
    <property type="component" value="Unassembled WGS sequence"/>
</dbReference>
<keyword evidence="5" id="KW-1185">Reference proteome</keyword>
<evidence type="ECO:0000256" key="1">
    <source>
        <dbReference type="ARBA" id="ARBA00022723"/>
    </source>
</evidence>
<keyword evidence="1" id="KW-0479">Metal-binding</keyword>
<evidence type="ECO:0000256" key="2">
    <source>
        <dbReference type="ARBA" id="ARBA00022801"/>
    </source>
</evidence>
<evidence type="ECO:0000313" key="5">
    <source>
        <dbReference type="Proteomes" id="UP000199013"/>
    </source>
</evidence>
<dbReference type="InterPro" id="IPR016538">
    <property type="entry name" value="UCP008292"/>
</dbReference>
<evidence type="ECO:0000259" key="3">
    <source>
        <dbReference type="Pfam" id="PF00149"/>
    </source>
</evidence>
<keyword evidence="2" id="KW-0378">Hydrolase</keyword>
<dbReference type="PANTHER" id="PTHR31302:SF31">
    <property type="entry name" value="PHOSPHODIESTERASE YAEI"/>
    <property type="match status" value="1"/>
</dbReference>
<dbReference type="Gene3D" id="3.60.21.10">
    <property type="match status" value="1"/>
</dbReference>
<dbReference type="GO" id="GO:0016020">
    <property type="term" value="C:membrane"/>
    <property type="evidence" value="ECO:0007669"/>
    <property type="project" value="GOC"/>
</dbReference>
<dbReference type="PANTHER" id="PTHR31302">
    <property type="entry name" value="TRANSMEMBRANE PROTEIN WITH METALLOPHOSPHOESTERASE DOMAIN-RELATED"/>
    <property type="match status" value="1"/>
</dbReference>
<dbReference type="InterPro" id="IPR029052">
    <property type="entry name" value="Metallo-depent_PP-like"/>
</dbReference>
<dbReference type="SUPFAM" id="SSF56300">
    <property type="entry name" value="Metallo-dependent phosphatases"/>
    <property type="match status" value="1"/>
</dbReference>